<dbReference type="Gene3D" id="3.40.630.30">
    <property type="match status" value="1"/>
</dbReference>
<feature type="domain" description="N-acetyltransferase" evidence="3">
    <location>
        <begin position="17"/>
        <end position="162"/>
    </location>
</feature>
<dbReference type="PANTHER" id="PTHR43800">
    <property type="entry name" value="PEPTIDYL-LYSINE N-ACETYLTRANSFERASE YJAB"/>
    <property type="match status" value="1"/>
</dbReference>
<evidence type="ECO:0000313" key="4">
    <source>
        <dbReference type="EMBL" id="BAH76676.1"/>
    </source>
</evidence>
<keyword evidence="5" id="KW-1185">Reference proteome</keyword>
<evidence type="ECO:0000313" key="5">
    <source>
        <dbReference type="Proteomes" id="UP000009071"/>
    </source>
</evidence>
<organism evidence="4 5">
    <name type="scientific">Solidesulfovibrio magneticus (strain ATCC 700980 / DSM 13731 / RS-1)</name>
    <name type="common">Desulfovibrio magneticus</name>
    <dbReference type="NCBI Taxonomy" id="573370"/>
    <lineage>
        <taxon>Bacteria</taxon>
        <taxon>Pseudomonadati</taxon>
        <taxon>Thermodesulfobacteriota</taxon>
        <taxon>Desulfovibrionia</taxon>
        <taxon>Desulfovibrionales</taxon>
        <taxon>Desulfovibrionaceae</taxon>
        <taxon>Solidesulfovibrio</taxon>
    </lineage>
</organism>
<evidence type="ECO:0000256" key="1">
    <source>
        <dbReference type="ARBA" id="ARBA00022679"/>
    </source>
</evidence>
<gene>
    <name evidence="4" type="ordered locus">DMR_31850</name>
</gene>
<dbReference type="SUPFAM" id="SSF55729">
    <property type="entry name" value="Acyl-CoA N-acyltransferases (Nat)"/>
    <property type="match status" value="1"/>
</dbReference>
<proteinExistence type="predicted"/>
<dbReference type="InterPro" id="IPR016181">
    <property type="entry name" value="Acyl_CoA_acyltransferase"/>
</dbReference>
<dbReference type="HOGENOM" id="CLU_013985_21_0_7"/>
<dbReference type="KEGG" id="dma:DMR_31850"/>
<dbReference type="Pfam" id="PF13508">
    <property type="entry name" value="Acetyltransf_7"/>
    <property type="match status" value="1"/>
</dbReference>
<dbReference type="EMBL" id="AP010904">
    <property type="protein sequence ID" value="BAH76676.1"/>
    <property type="molecule type" value="Genomic_DNA"/>
</dbReference>
<dbReference type="eggNOG" id="COG0456">
    <property type="taxonomic scope" value="Bacteria"/>
</dbReference>
<dbReference type="AlphaFoldDB" id="C4XJC6"/>
<dbReference type="GO" id="GO:0016747">
    <property type="term" value="F:acyltransferase activity, transferring groups other than amino-acyl groups"/>
    <property type="evidence" value="ECO:0007669"/>
    <property type="project" value="InterPro"/>
</dbReference>
<sequence length="162" mass="17782">MLEARQSMERIRHGMPVIIVPGHPEDYPALAALWEASVRASHHFVAEADIHFFKPLVRDVYLGAVTLTCAFDGVGDGRALGFSGVAEGKIEMLFVAPEAFGRGIGTKLLRHAVETLGAREVDVNEQNARTVAFYLRRGFVVVGRSELDGTGRPYPLLHMRLA</sequence>
<dbReference type="Proteomes" id="UP000009071">
    <property type="component" value="Chromosome"/>
</dbReference>
<name>C4XJC6_SOLM1</name>
<dbReference type="PROSITE" id="PS51186">
    <property type="entry name" value="GNAT"/>
    <property type="match status" value="1"/>
</dbReference>
<evidence type="ECO:0000259" key="3">
    <source>
        <dbReference type="PROSITE" id="PS51186"/>
    </source>
</evidence>
<dbReference type="STRING" id="573370.DMR_31850"/>
<dbReference type="InterPro" id="IPR000182">
    <property type="entry name" value="GNAT_dom"/>
</dbReference>
<reference evidence="4 5" key="1">
    <citation type="journal article" date="2009" name="Genome Res.">
        <title>Whole genome sequence of Desulfovibrio magneticus strain RS-1 revealed common gene clusters in magnetotactic bacteria.</title>
        <authorList>
            <person name="Nakazawa H."/>
            <person name="Arakaki A."/>
            <person name="Narita-Yamada S."/>
            <person name="Yashiro I."/>
            <person name="Jinno K."/>
            <person name="Aoki N."/>
            <person name="Tsuruyama A."/>
            <person name="Okamura Y."/>
            <person name="Tanikawa S."/>
            <person name="Fujita N."/>
            <person name="Takeyama H."/>
            <person name="Matsunaga T."/>
        </authorList>
    </citation>
    <scope>NUCLEOTIDE SEQUENCE [LARGE SCALE GENOMIC DNA]</scope>
    <source>
        <strain evidence="5">ATCC 700980 / DSM 13731 / RS-1</strain>
    </source>
</reference>
<keyword evidence="1" id="KW-0808">Transferase</keyword>
<accession>C4XJC6</accession>
<protein>
    <submittedName>
        <fullName evidence="4">Acetyltransferase</fullName>
    </submittedName>
</protein>
<dbReference type="PANTHER" id="PTHR43800:SF1">
    <property type="entry name" value="PEPTIDYL-LYSINE N-ACETYLTRANSFERASE YJAB"/>
    <property type="match status" value="1"/>
</dbReference>
<evidence type="ECO:0000256" key="2">
    <source>
        <dbReference type="ARBA" id="ARBA00023315"/>
    </source>
</evidence>
<dbReference type="CDD" id="cd04301">
    <property type="entry name" value="NAT_SF"/>
    <property type="match status" value="1"/>
</dbReference>
<keyword evidence="2" id="KW-0012">Acyltransferase</keyword>